<protein>
    <recommendedName>
        <fullName evidence="7">FGFR1 oncogene partner 2 homolog</fullName>
    </recommendedName>
</protein>
<keyword evidence="6" id="KW-1185">Reference proteome</keyword>
<feature type="region of interest" description="Disordered" evidence="4">
    <location>
        <begin position="250"/>
        <end position="269"/>
    </location>
</feature>
<name>A0A8R1U6Y1_PRIPA</name>
<gene>
    <name evidence="5" type="primary">WBGene00094934</name>
</gene>
<dbReference type="PANTHER" id="PTHR12186:SF2">
    <property type="entry name" value="FGFR1 ONCOGENE PARTNER 2 HOMOLOG"/>
    <property type="match status" value="1"/>
</dbReference>
<reference evidence="5" key="2">
    <citation type="submission" date="2022-06" db="UniProtKB">
        <authorList>
            <consortium name="EnsemblMetazoa"/>
        </authorList>
    </citation>
    <scope>IDENTIFICATION</scope>
    <source>
        <strain evidence="5">PS312</strain>
    </source>
</reference>
<organism evidence="5 6">
    <name type="scientific">Pristionchus pacificus</name>
    <name type="common">Parasitic nematode worm</name>
    <dbReference type="NCBI Taxonomy" id="54126"/>
    <lineage>
        <taxon>Eukaryota</taxon>
        <taxon>Metazoa</taxon>
        <taxon>Ecdysozoa</taxon>
        <taxon>Nematoda</taxon>
        <taxon>Chromadorea</taxon>
        <taxon>Rhabditida</taxon>
        <taxon>Rhabditina</taxon>
        <taxon>Diplogasteromorpha</taxon>
        <taxon>Diplogasteroidea</taxon>
        <taxon>Neodiplogasteridae</taxon>
        <taxon>Pristionchus</taxon>
    </lineage>
</organism>
<dbReference type="Proteomes" id="UP000005239">
    <property type="component" value="Unassembled WGS sequence"/>
</dbReference>
<dbReference type="Pfam" id="PF05769">
    <property type="entry name" value="SIKE"/>
    <property type="match status" value="1"/>
</dbReference>
<dbReference type="AlphaFoldDB" id="A0A8R1U6Y1"/>
<dbReference type="PANTHER" id="PTHR12186">
    <property type="entry name" value="SIKE FAMILY MEMBER"/>
    <property type="match status" value="1"/>
</dbReference>
<feature type="region of interest" description="Disordered" evidence="4">
    <location>
        <begin position="296"/>
        <end position="407"/>
    </location>
</feature>
<dbReference type="EnsemblMetazoa" id="PPA05380.1">
    <property type="protein sequence ID" value="PPA05380.1"/>
    <property type="gene ID" value="WBGene00094934"/>
</dbReference>
<reference evidence="6" key="1">
    <citation type="journal article" date="2008" name="Nat. Genet.">
        <title>The Pristionchus pacificus genome provides a unique perspective on nematode lifestyle and parasitism.</title>
        <authorList>
            <person name="Dieterich C."/>
            <person name="Clifton S.W."/>
            <person name="Schuster L.N."/>
            <person name="Chinwalla A."/>
            <person name="Delehaunty K."/>
            <person name="Dinkelacker I."/>
            <person name="Fulton L."/>
            <person name="Fulton R."/>
            <person name="Godfrey J."/>
            <person name="Minx P."/>
            <person name="Mitreva M."/>
            <person name="Roeseler W."/>
            <person name="Tian H."/>
            <person name="Witte H."/>
            <person name="Yang S.P."/>
            <person name="Wilson R.K."/>
            <person name="Sommer R.J."/>
        </authorList>
    </citation>
    <scope>NUCLEOTIDE SEQUENCE [LARGE SCALE GENOMIC DNA]</scope>
    <source>
        <strain evidence="6">PS312</strain>
    </source>
</reference>
<feature type="compositionally biased region" description="Polar residues" evidence="4">
    <location>
        <begin position="250"/>
        <end position="266"/>
    </location>
</feature>
<evidence type="ECO:0000256" key="2">
    <source>
        <dbReference type="ARBA" id="ARBA00023054"/>
    </source>
</evidence>
<comment type="similarity">
    <text evidence="1">Belongs to the SIKE family.</text>
</comment>
<feature type="coiled-coil region" evidence="3">
    <location>
        <begin position="63"/>
        <end position="90"/>
    </location>
</feature>
<feature type="compositionally biased region" description="Low complexity" evidence="4">
    <location>
        <begin position="385"/>
        <end position="407"/>
    </location>
</feature>
<evidence type="ECO:0000256" key="1">
    <source>
        <dbReference type="ARBA" id="ARBA00005537"/>
    </source>
</evidence>
<proteinExistence type="inferred from homology"/>
<keyword evidence="2 3" id="KW-0175">Coiled coil</keyword>
<sequence>MARELEDLVVDARLLALTAKESESKLDAMLRRANTISGRLNMTREYQRDVEKMLVATGKLDRRKGLLEDLQRENRMINSYKEENSMLRDQLEKSYATADEIVARHRAIMQRVQSEQAMCHLSPAILQKICDSEFRCDVTARNEQIEAAHRMMDVMRYCEVLAQRDTERFARVVKENRNLRELLNYAAISDPAIIAHFRRSMEEYDRDQKARVLSRKRACCGEEGGEASGDEEEDEETSVLFNRTNLSQSTEGNATMRLATTPSSGGAASKRLANGVNGTGVILKLKAPGAANDGWNGFGGGSSSSNGGGFGSREELAESVEDVLAGIDELSEEDGGCSDAETVLDRDDRTECEEGLREQEQDEVAAPDALVSLSPPAKKKELDADSGTASSLSSSPASSSSSEGDLP</sequence>
<evidence type="ECO:0000313" key="5">
    <source>
        <dbReference type="EnsemblMetazoa" id="PPA05380.1"/>
    </source>
</evidence>
<feature type="compositionally biased region" description="Basic and acidic residues" evidence="4">
    <location>
        <begin position="343"/>
        <end position="359"/>
    </location>
</feature>
<accession>A0A8R1U6Y1</accession>
<evidence type="ECO:0008006" key="7">
    <source>
        <dbReference type="Google" id="ProtNLM"/>
    </source>
</evidence>
<feature type="compositionally biased region" description="Gly residues" evidence="4">
    <location>
        <begin position="296"/>
        <end position="311"/>
    </location>
</feature>
<evidence type="ECO:0000313" key="6">
    <source>
        <dbReference type="Proteomes" id="UP000005239"/>
    </source>
</evidence>
<evidence type="ECO:0000256" key="4">
    <source>
        <dbReference type="SAM" id="MobiDB-lite"/>
    </source>
</evidence>
<evidence type="ECO:0000256" key="3">
    <source>
        <dbReference type="SAM" id="Coils"/>
    </source>
</evidence>
<dbReference type="InterPro" id="IPR008555">
    <property type="entry name" value="SIKE"/>
</dbReference>